<feature type="transmembrane region" description="Helical" evidence="5">
    <location>
        <begin position="72"/>
        <end position="91"/>
    </location>
</feature>
<dbReference type="Proteomes" id="UP000186684">
    <property type="component" value="Unassembled WGS sequence"/>
</dbReference>
<dbReference type="Pfam" id="PF07690">
    <property type="entry name" value="MFS_1"/>
    <property type="match status" value="1"/>
</dbReference>
<feature type="transmembrane region" description="Helical" evidence="5">
    <location>
        <begin position="376"/>
        <end position="398"/>
    </location>
</feature>
<evidence type="ECO:0000256" key="3">
    <source>
        <dbReference type="ARBA" id="ARBA00022989"/>
    </source>
</evidence>
<dbReference type="InterPro" id="IPR020846">
    <property type="entry name" value="MFS_dom"/>
</dbReference>
<sequence length="403" mass="42272">MPGAGGAATRNVALYPWFKAAQSLLFWQATWFLYFQQALTPAQAILLYAVYDLSATLLEVPSGVMSDRLGRRVTLIVSALSMALGAALLGWGGGFAVFMAGQALLGAGIAFVSGTDSSFLYESLQAAGEEASVEAEELRAWRFSFGALLVSAPLGGLAALWSLALPFWLSAAAAGIGLVLALRFTDPPQLRSDAVLPQTQWGALRAAFRDPVLIWLFALAALMYGYSHLPFIFGQPFIEGALARFDLSDDAPLVSGTITAIMMGVSLLASLAAPRLRARIGLAALLLLAFGMQIALISTLALTGSVLAILALTLRMVPDAFSRPFILAHIQPRLEGAGRATYLSIQSLVGRLLFAASLYLAAGGAQGADALAHDEIALILGAYALFGLGALVLLALTARRSGV</sequence>
<evidence type="ECO:0000256" key="1">
    <source>
        <dbReference type="ARBA" id="ARBA00004141"/>
    </source>
</evidence>
<dbReference type="PROSITE" id="PS50850">
    <property type="entry name" value="MFS"/>
    <property type="match status" value="1"/>
</dbReference>
<gene>
    <name evidence="7" type="ORF">SAMN05421759_12131</name>
</gene>
<dbReference type="EMBL" id="FTOQ01000021">
    <property type="protein sequence ID" value="SIT14903.1"/>
    <property type="molecule type" value="Genomic_DNA"/>
</dbReference>
<feature type="transmembrane region" description="Helical" evidence="5">
    <location>
        <begin position="167"/>
        <end position="184"/>
    </location>
</feature>
<organism evidence="7 8">
    <name type="scientific">Roseivivax lentus</name>
    <dbReference type="NCBI Taxonomy" id="633194"/>
    <lineage>
        <taxon>Bacteria</taxon>
        <taxon>Pseudomonadati</taxon>
        <taxon>Pseudomonadota</taxon>
        <taxon>Alphaproteobacteria</taxon>
        <taxon>Rhodobacterales</taxon>
        <taxon>Roseobacteraceae</taxon>
        <taxon>Roseivivax</taxon>
    </lineage>
</organism>
<evidence type="ECO:0000313" key="7">
    <source>
        <dbReference type="EMBL" id="SIT14903.1"/>
    </source>
</evidence>
<dbReference type="InterPro" id="IPR053160">
    <property type="entry name" value="MFS_DHA3_Transporter"/>
</dbReference>
<dbReference type="AlphaFoldDB" id="A0A1N7PW68"/>
<accession>A0A1N7PW68</accession>
<evidence type="ECO:0000313" key="8">
    <source>
        <dbReference type="Proteomes" id="UP000186684"/>
    </source>
</evidence>
<comment type="subcellular location">
    <subcellularLocation>
        <location evidence="1">Membrane</location>
        <topology evidence="1">Multi-pass membrane protein</topology>
    </subcellularLocation>
</comment>
<dbReference type="Gene3D" id="1.20.1250.20">
    <property type="entry name" value="MFS general substrate transporter like domains"/>
    <property type="match status" value="1"/>
</dbReference>
<name>A0A1N7PW68_9RHOB</name>
<dbReference type="PANTHER" id="PTHR23530">
    <property type="entry name" value="TRANSPORT PROTEIN-RELATED"/>
    <property type="match status" value="1"/>
</dbReference>
<dbReference type="InterPro" id="IPR036259">
    <property type="entry name" value="MFS_trans_sf"/>
</dbReference>
<dbReference type="InterPro" id="IPR005829">
    <property type="entry name" value="Sugar_transporter_CS"/>
</dbReference>
<protein>
    <submittedName>
        <fullName evidence="7">Predicted arabinose efflux permease, MFS family</fullName>
    </submittedName>
</protein>
<evidence type="ECO:0000256" key="4">
    <source>
        <dbReference type="ARBA" id="ARBA00023136"/>
    </source>
</evidence>
<feature type="domain" description="Major facilitator superfamily (MFS) profile" evidence="6">
    <location>
        <begin position="1"/>
        <end position="399"/>
    </location>
</feature>
<feature type="transmembrane region" description="Helical" evidence="5">
    <location>
        <begin position="253"/>
        <end position="273"/>
    </location>
</feature>
<dbReference type="OrthoDB" id="9816124at2"/>
<reference evidence="8" key="1">
    <citation type="submission" date="2017-01" db="EMBL/GenBank/DDBJ databases">
        <authorList>
            <person name="Varghese N."/>
            <person name="Submissions S."/>
        </authorList>
    </citation>
    <scope>NUCLEOTIDE SEQUENCE [LARGE SCALE GENOMIC DNA]</scope>
    <source>
        <strain evidence="8">DSM 29430</strain>
    </source>
</reference>
<dbReference type="SUPFAM" id="SSF103473">
    <property type="entry name" value="MFS general substrate transporter"/>
    <property type="match status" value="1"/>
</dbReference>
<evidence type="ECO:0000259" key="6">
    <source>
        <dbReference type="PROSITE" id="PS50850"/>
    </source>
</evidence>
<keyword evidence="8" id="KW-1185">Reference proteome</keyword>
<dbReference type="GO" id="GO:0022857">
    <property type="term" value="F:transmembrane transporter activity"/>
    <property type="evidence" value="ECO:0007669"/>
    <property type="project" value="InterPro"/>
</dbReference>
<evidence type="ECO:0000256" key="2">
    <source>
        <dbReference type="ARBA" id="ARBA00022692"/>
    </source>
</evidence>
<keyword evidence="3 5" id="KW-1133">Transmembrane helix</keyword>
<dbReference type="STRING" id="633194.SAMN05421759_12131"/>
<dbReference type="PANTHER" id="PTHR23530:SF1">
    <property type="entry name" value="PERMEASE, MAJOR FACILITATOR SUPERFAMILY-RELATED"/>
    <property type="match status" value="1"/>
</dbReference>
<dbReference type="InterPro" id="IPR011701">
    <property type="entry name" value="MFS"/>
</dbReference>
<dbReference type="PROSITE" id="PS00216">
    <property type="entry name" value="SUGAR_TRANSPORT_1"/>
    <property type="match status" value="1"/>
</dbReference>
<dbReference type="GO" id="GO:0016020">
    <property type="term" value="C:membrane"/>
    <property type="evidence" value="ECO:0007669"/>
    <property type="project" value="UniProtKB-SubCell"/>
</dbReference>
<feature type="transmembrane region" description="Helical" evidence="5">
    <location>
        <begin position="212"/>
        <end position="233"/>
    </location>
</feature>
<keyword evidence="2 5" id="KW-0812">Transmembrane</keyword>
<keyword evidence="4 5" id="KW-0472">Membrane</keyword>
<proteinExistence type="predicted"/>
<feature type="transmembrane region" description="Helical" evidence="5">
    <location>
        <begin position="285"/>
        <end position="314"/>
    </location>
</feature>
<evidence type="ECO:0000256" key="5">
    <source>
        <dbReference type="SAM" id="Phobius"/>
    </source>
</evidence>